<dbReference type="PANTHER" id="PTHR36849">
    <property type="entry name" value="CYTOPLASMIC PROTEIN-RELATED"/>
    <property type="match status" value="1"/>
</dbReference>
<accession>A0A2C6DJL1</accession>
<comment type="caution">
    <text evidence="1">The sequence shown here is derived from an EMBL/GenBank/DDBJ whole genome shotgun (WGS) entry which is preliminary data.</text>
</comment>
<dbReference type="OrthoDB" id="9790745at2"/>
<dbReference type="InterPro" id="IPR052552">
    <property type="entry name" value="YeaO-like"/>
</dbReference>
<dbReference type="RefSeq" id="WP_029094343.1">
    <property type="nucleotide sequence ID" value="NZ_PDDX01000001.1"/>
</dbReference>
<dbReference type="PANTHER" id="PTHR36849:SF1">
    <property type="entry name" value="CYTOPLASMIC PROTEIN"/>
    <property type="match status" value="1"/>
</dbReference>
<dbReference type="EMBL" id="PDDX01000001">
    <property type="protein sequence ID" value="PHI28944.1"/>
    <property type="molecule type" value="Genomic_DNA"/>
</dbReference>
<evidence type="ECO:0000313" key="2">
    <source>
        <dbReference type="Proteomes" id="UP000224974"/>
    </source>
</evidence>
<keyword evidence="2" id="KW-1185">Reference proteome</keyword>
<name>A0A2C6DJL1_9GAMM</name>
<dbReference type="Proteomes" id="UP000224974">
    <property type="component" value="Unassembled WGS sequence"/>
</dbReference>
<sequence length="123" mass="14273">MTTENIQLVRVYDVPEPALENSFLVDRLWPRGISKVRLTGVPWLKSIAPSEALRRWVHEDPNRWEEFRGRYLAELEQTDGWKPLVELLQQGAVVTLLFANKDTVHNQAVVLRDFLQQKLSVPV</sequence>
<dbReference type="Pfam" id="PF22752">
    <property type="entry name" value="DUF488-N3i"/>
    <property type="match status" value="1"/>
</dbReference>
<dbReference type="STRING" id="1111728.GCA_000427805_01241"/>
<organism evidence="1 2">
    <name type="scientific">Budvicia aquatica</name>
    <dbReference type="NCBI Taxonomy" id="82979"/>
    <lineage>
        <taxon>Bacteria</taxon>
        <taxon>Pseudomonadati</taxon>
        <taxon>Pseudomonadota</taxon>
        <taxon>Gammaproteobacteria</taxon>
        <taxon>Enterobacterales</taxon>
        <taxon>Budviciaceae</taxon>
        <taxon>Budvicia</taxon>
    </lineage>
</organism>
<gene>
    <name evidence="1" type="ORF">CRN84_06260</name>
</gene>
<proteinExistence type="predicted"/>
<dbReference type="AlphaFoldDB" id="A0A2C6DJL1"/>
<protein>
    <submittedName>
        <fullName evidence="1">DUF488 domain-containing protein</fullName>
    </submittedName>
</protein>
<reference evidence="2" key="1">
    <citation type="submission" date="2017-09" db="EMBL/GenBank/DDBJ databases">
        <title>FDA dAtabase for Regulatory Grade micrObial Sequences (FDA-ARGOS): Supporting development and validation of Infectious Disease Dx tests.</title>
        <authorList>
            <person name="Minogue T."/>
            <person name="Wolcott M."/>
            <person name="Wasieloski L."/>
            <person name="Aguilar W."/>
            <person name="Moore D."/>
            <person name="Tallon L."/>
            <person name="Sadzewicz L."/>
            <person name="Ott S."/>
            <person name="Zhao X."/>
            <person name="Nagaraj S."/>
            <person name="Vavikolanu K."/>
            <person name="Aluvathingal J."/>
            <person name="Nadendla S."/>
            <person name="Sichtig H."/>
        </authorList>
    </citation>
    <scope>NUCLEOTIDE SEQUENCE [LARGE SCALE GENOMIC DNA]</scope>
    <source>
        <strain evidence="2">FDAARGOS_387</strain>
    </source>
</reference>
<evidence type="ECO:0000313" key="1">
    <source>
        <dbReference type="EMBL" id="PHI28944.1"/>
    </source>
</evidence>